<name>A0A1I0FVI1_9RHOB</name>
<evidence type="ECO:0000313" key="3">
    <source>
        <dbReference type="Proteomes" id="UP000199180"/>
    </source>
</evidence>
<keyword evidence="3" id="KW-1185">Reference proteome</keyword>
<feature type="transmembrane region" description="Helical" evidence="1">
    <location>
        <begin position="17"/>
        <end position="35"/>
    </location>
</feature>
<organism evidence="2 3">
    <name type="scientific">Paracoccus homiensis</name>
    <dbReference type="NCBI Taxonomy" id="364199"/>
    <lineage>
        <taxon>Bacteria</taxon>
        <taxon>Pseudomonadati</taxon>
        <taxon>Pseudomonadota</taxon>
        <taxon>Alphaproteobacteria</taxon>
        <taxon>Rhodobacterales</taxon>
        <taxon>Paracoccaceae</taxon>
        <taxon>Paracoccus</taxon>
    </lineage>
</organism>
<keyword evidence="1" id="KW-1133">Transmembrane helix</keyword>
<dbReference type="Proteomes" id="UP000199180">
    <property type="component" value="Unassembled WGS sequence"/>
</dbReference>
<protein>
    <recommendedName>
        <fullName evidence="4">DUF1127 domain-containing protein</fullName>
    </recommendedName>
</protein>
<gene>
    <name evidence="2" type="ORF">SAMN04489858_10780</name>
</gene>
<keyword evidence="1" id="KW-0812">Transmembrane</keyword>
<sequence length="74" mass="7935">MAGTATVSNTAPSLGKILAAPFVATFRFLVLLAEASPTMRQLNQLSQTSDEELAKRGVSREDEVRRIMGVNSAL</sequence>
<accession>A0A1I0FVI1</accession>
<dbReference type="OrthoDB" id="7867799at2"/>
<reference evidence="2 3" key="1">
    <citation type="submission" date="2016-10" db="EMBL/GenBank/DDBJ databases">
        <authorList>
            <person name="de Groot N.N."/>
        </authorList>
    </citation>
    <scope>NUCLEOTIDE SEQUENCE [LARGE SCALE GENOMIC DNA]</scope>
    <source>
        <strain evidence="2 3">DSM 17862</strain>
    </source>
</reference>
<keyword evidence="1" id="KW-0472">Membrane</keyword>
<evidence type="ECO:0000256" key="1">
    <source>
        <dbReference type="SAM" id="Phobius"/>
    </source>
</evidence>
<evidence type="ECO:0000313" key="2">
    <source>
        <dbReference type="EMBL" id="SET62530.1"/>
    </source>
</evidence>
<dbReference type="EMBL" id="FOHO01000007">
    <property type="protein sequence ID" value="SET62530.1"/>
    <property type="molecule type" value="Genomic_DNA"/>
</dbReference>
<evidence type="ECO:0008006" key="4">
    <source>
        <dbReference type="Google" id="ProtNLM"/>
    </source>
</evidence>
<dbReference type="RefSeq" id="WP_090734930.1">
    <property type="nucleotide sequence ID" value="NZ_CP177219.1"/>
</dbReference>
<dbReference type="AlphaFoldDB" id="A0A1I0FVI1"/>
<proteinExistence type="predicted"/>